<feature type="domain" description="Chromosome segregation in meiosis protein 3" evidence="8">
    <location>
        <begin position="69"/>
        <end position="146"/>
    </location>
</feature>
<dbReference type="PANTHER" id="PTHR13220">
    <property type="entry name" value="TIMELESS INTERACTING-RELATED"/>
    <property type="match status" value="1"/>
</dbReference>
<dbReference type="GO" id="GO:0006974">
    <property type="term" value="P:DNA damage response"/>
    <property type="evidence" value="ECO:0007669"/>
    <property type="project" value="UniProtKB-KW"/>
</dbReference>
<evidence type="ECO:0000256" key="1">
    <source>
        <dbReference type="ARBA" id="ARBA00004123"/>
    </source>
</evidence>
<dbReference type="InterPro" id="IPR012923">
    <property type="entry name" value="Csm3"/>
</dbReference>
<evidence type="ECO:0000313" key="10">
    <source>
        <dbReference type="Proteomes" id="UP000070544"/>
    </source>
</evidence>
<keyword evidence="4 6" id="KW-0539">Nucleus</keyword>
<dbReference type="InterPro" id="IPR040038">
    <property type="entry name" value="TIPIN/Csm3/Swi3"/>
</dbReference>
<accession>A0A139ALY6</accession>
<comment type="subcellular location">
    <subcellularLocation>
        <location evidence="1 6">Nucleus</location>
    </subcellularLocation>
</comment>
<comment type="similarity">
    <text evidence="2 6">Belongs to the CSM3 family.</text>
</comment>
<reference evidence="9 10" key="1">
    <citation type="journal article" date="2015" name="Genome Biol. Evol.">
        <title>Phylogenomic analyses indicate that early fungi evolved digesting cell walls of algal ancestors of land plants.</title>
        <authorList>
            <person name="Chang Y."/>
            <person name="Wang S."/>
            <person name="Sekimoto S."/>
            <person name="Aerts A.L."/>
            <person name="Choi C."/>
            <person name="Clum A."/>
            <person name="LaButti K.M."/>
            <person name="Lindquist E.A."/>
            <person name="Yee Ngan C."/>
            <person name="Ohm R.A."/>
            <person name="Salamov A.A."/>
            <person name="Grigoriev I.V."/>
            <person name="Spatafora J.W."/>
            <person name="Berbee M.L."/>
        </authorList>
    </citation>
    <scope>NUCLEOTIDE SEQUENCE [LARGE SCALE GENOMIC DNA]</scope>
    <source>
        <strain evidence="9 10">JEL478</strain>
    </source>
</reference>
<dbReference type="STRING" id="1344416.A0A139ALY6"/>
<keyword evidence="10" id="KW-1185">Reference proteome</keyword>
<evidence type="ECO:0000256" key="2">
    <source>
        <dbReference type="ARBA" id="ARBA00006075"/>
    </source>
</evidence>
<evidence type="ECO:0000256" key="4">
    <source>
        <dbReference type="ARBA" id="ARBA00023242"/>
    </source>
</evidence>
<evidence type="ECO:0000313" key="9">
    <source>
        <dbReference type="EMBL" id="KXS17513.1"/>
    </source>
</evidence>
<evidence type="ECO:0000256" key="5">
    <source>
        <dbReference type="ARBA" id="ARBA00023306"/>
    </source>
</evidence>
<feature type="region of interest" description="Disordered" evidence="7">
    <location>
        <begin position="1"/>
        <end position="24"/>
    </location>
</feature>
<dbReference type="Pfam" id="PF07962">
    <property type="entry name" value="Swi3"/>
    <property type="match status" value="1"/>
</dbReference>
<dbReference type="GO" id="GO:0043111">
    <property type="term" value="P:replication fork arrest"/>
    <property type="evidence" value="ECO:0007669"/>
    <property type="project" value="TreeGrafter"/>
</dbReference>
<gene>
    <name evidence="9" type="ORF">M427DRAFT_252996</name>
</gene>
<dbReference type="PANTHER" id="PTHR13220:SF11">
    <property type="entry name" value="TIMELESS-INTERACTING PROTEIN"/>
    <property type="match status" value="1"/>
</dbReference>
<organism evidence="9 10">
    <name type="scientific">Gonapodya prolifera (strain JEL478)</name>
    <name type="common">Monoblepharis prolifera</name>
    <dbReference type="NCBI Taxonomy" id="1344416"/>
    <lineage>
        <taxon>Eukaryota</taxon>
        <taxon>Fungi</taxon>
        <taxon>Fungi incertae sedis</taxon>
        <taxon>Chytridiomycota</taxon>
        <taxon>Chytridiomycota incertae sedis</taxon>
        <taxon>Monoblepharidomycetes</taxon>
        <taxon>Monoblepharidales</taxon>
        <taxon>Gonapodyaceae</taxon>
        <taxon>Gonapodya</taxon>
    </lineage>
</organism>
<keyword evidence="5 6" id="KW-0131">Cell cycle</keyword>
<proteinExistence type="inferred from homology"/>
<dbReference type="Proteomes" id="UP000070544">
    <property type="component" value="Unassembled WGS sequence"/>
</dbReference>
<keyword evidence="3 6" id="KW-0227">DNA damage</keyword>
<dbReference type="EMBL" id="KQ965746">
    <property type="protein sequence ID" value="KXS17513.1"/>
    <property type="molecule type" value="Genomic_DNA"/>
</dbReference>
<dbReference type="GO" id="GO:0031298">
    <property type="term" value="C:replication fork protection complex"/>
    <property type="evidence" value="ECO:0007669"/>
    <property type="project" value="TreeGrafter"/>
</dbReference>
<dbReference type="OrthoDB" id="437078at2759"/>
<evidence type="ECO:0000256" key="6">
    <source>
        <dbReference type="RuleBase" id="RU366049"/>
    </source>
</evidence>
<feature type="region of interest" description="Disordered" evidence="7">
    <location>
        <begin position="40"/>
        <end position="65"/>
    </location>
</feature>
<evidence type="ECO:0000256" key="7">
    <source>
        <dbReference type="SAM" id="MobiDB-lite"/>
    </source>
</evidence>
<dbReference type="GO" id="GO:0000076">
    <property type="term" value="P:DNA replication checkpoint signaling"/>
    <property type="evidence" value="ECO:0007669"/>
    <property type="project" value="UniProtKB-UniRule"/>
</dbReference>
<dbReference type="GO" id="GO:0031297">
    <property type="term" value="P:replication fork processing"/>
    <property type="evidence" value="ECO:0007669"/>
    <property type="project" value="UniProtKB-UniRule"/>
</dbReference>
<protein>
    <recommendedName>
        <fullName evidence="6">Chromosome segregation in meiosis protein</fullName>
    </recommendedName>
</protein>
<dbReference type="GO" id="GO:0003677">
    <property type="term" value="F:DNA binding"/>
    <property type="evidence" value="ECO:0007669"/>
    <property type="project" value="TreeGrafter"/>
</dbReference>
<comment type="function">
    <text evidence="6">Plays an important role in the control of DNA replication and the maintenance of replication fork stability.</text>
</comment>
<name>A0A139ALY6_GONPJ</name>
<evidence type="ECO:0000256" key="3">
    <source>
        <dbReference type="ARBA" id="ARBA00022763"/>
    </source>
</evidence>
<evidence type="ECO:0000259" key="8">
    <source>
        <dbReference type="Pfam" id="PF07962"/>
    </source>
</evidence>
<sequence>MDFAWDEPDQSTTTDSNGRDTAAQSRVSTLAGDFGLSSEIFNPLTDLNAPDGQKADEKKKKKPKSEAIKLDSTLLLSEKGFPKLRADVEKMRFKAKYSKDEDAIRDLSRLMNCYQIWAHGLYPKFAFTDAVDKIEKLCHERRMKVRCMFSCSHSDEGRQKKTLALSCDFIP</sequence>
<dbReference type="AlphaFoldDB" id="A0A139ALY6"/>
<feature type="compositionally biased region" description="Basic and acidic residues" evidence="7">
    <location>
        <begin position="53"/>
        <end position="65"/>
    </location>
</feature>